<protein>
    <submittedName>
        <fullName evidence="2">Protein tweety-2 like</fullName>
    </submittedName>
</protein>
<organism evidence="2 3">
    <name type="scientific">Actinidia chinensis var. chinensis</name>
    <name type="common">Chinese soft-hair kiwi</name>
    <dbReference type="NCBI Taxonomy" id="1590841"/>
    <lineage>
        <taxon>Eukaryota</taxon>
        <taxon>Viridiplantae</taxon>
        <taxon>Streptophyta</taxon>
        <taxon>Embryophyta</taxon>
        <taxon>Tracheophyta</taxon>
        <taxon>Spermatophyta</taxon>
        <taxon>Magnoliopsida</taxon>
        <taxon>eudicotyledons</taxon>
        <taxon>Gunneridae</taxon>
        <taxon>Pentapetalae</taxon>
        <taxon>asterids</taxon>
        <taxon>Ericales</taxon>
        <taxon>Actinidiaceae</taxon>
        <taxon>Actinidia</taxon>
    </lineage>
</organism>
<dbReference type="OMA" id="LVECQTV"/>
<gene>
    <name evidence="2" type="ORF">CEY00_Acc08937</name>
</gene>
<proteinExistence type="predicted"/>
<keyword evidence="3" id="KW-1185">Reference proteome</keyword>
<dbReference type="PANTHER" id="PTHR31414:SF18">
    <property type="entry name" value="TRANSMEMBRANE PROTEIN-RELATED"/>
    <property type="match status" value="1"/>
</dbReference>
<dbReference type="FunCoup" id="A0A2R6R931">
    <property type="interactions" value="116"/>
</dbReference>
<dbReference type="InParanoid" id="A0A2R6R931"/>
<dbReference type="AlphaFoldDB" id="A0A2R6R931"/>
<dbReference type="PANTHER" id="PTHR31414">
    <property type="entry name" value="TRANSMEMBRANE PROTEIN DDB_G0292058"/>
    <property type="match status" value="1"/>
</dbReference>
<sequence>MGSTRITKVAIFLILVGAIWALNFNKIEGRLTTMTTSRSSQPGRSLLQAVNVSEPLRHSDDTVRVDPLDNFKKYRGGYDITNKHYWSSTIFTGIHGYAIGVLWLFCGLVYGGFLLATTFCCQNNNRKLKKTSPCQEQCYLWPTILATFITVLAIVATGLVLGGNARFHSKAKTVVNIVIDTANEASETIYNTTGAMKDMSVNLEVSNNGSSQASGFLTSTSQKLDSQAADIQRQAKKNRHAIDNGLRIVYIVTIVTISFNLVAVLVLTAFGILRLRRALKVFIGLCWLLTVLCWLFFGMYFFLEKFEGDTCTALEDFQKDPYNSSLSSILPCNELLSAKSVLSDVSAGIYDLVNEVNTNISTTYPDLIQVCNPFSAPPEYRYQPNNCPDNTIKIAEIPQALKWFTCSDESTGPCVGGLFSANEFRTVEGYTNSIQKILNAYPGMEDLVECQSVEDAFSEILHRHCKPLKRYTRMVWAPLSFLSIIMVALVLIWTVESHHMQEHHFSDGSVKPRSTAAEITEASIAKETKDDSFPNSVV</sequence>
<dbReference type="EMBL" id="NKQK01000008">
    <property type="protein sequence ID" value="PSS24058.1"/>
    <property type="molecule type" value="Genomic_DNA"/>
</dbReference>
<evidence type="ECO:0000313" key="2">
    <source>
        <dbReference type="EMBL" id="PSS24058.1"/>
    </source>
</evidence>
<evidence type="ECO:0000256" key="1">
    <source>
        <dbReference type="SAM" id="Phobius"/>
    </source>
</evidence>
<feature type="transmembrane region" description="Helical" evidence="1">
    <location>
        <begin position="248"/>
        <end position="273"/>
    </location>
</feature>
<accession>A0A2R6R931</accession>
<evidence type="ECO:0000313" key="3">
    <source>
        <dbReference type="Proteomes" id="UP000241394"/>
    </source>
</evidence>
<feature type="transmembrane region" description="Helical" evidence="1">
    <location>
        <begin position="6"/>
        <end position="24"/>
    </location>
</feature>
<dbReference type="Proteomes" id="UP000241394">
    <property type="component" value="Chromosome LG8"/>
</dbReference>
<feature type="transmembrane region" description="Helical" evidence="1">
    <location>
        <begin position="97"/>
        <end position="119"/>
    </location>
</feature>
<feature type="transmembrane region" description="Helical" evidence="1">
    <location>
        <begin position="475"/>
        <end position="495"/>
    </location>
</feature>
<name>A0A2R6R931_ACTCC</name>
<comment type="caution">
    <text evidence="2">The sequence shown here is derived from an EMBL/GenBank/DDBJ whole genome shotgun (WGS) entry which is preliminary data.</text>
</comment>
<keyword evidence="1" id="KW-1133">Transmembrane helix</keyword>
<dbReference type="STRING" id="1590841.A0A2R6R931"/>
<dbReference type="OrthoDB" id="1922814at2759"/>
<keyword evidence="1" id="KW-0812">Transmembrane</keyword>
<dbReference type="Gramene" id="PSS24058">
    <property type="protein sequence ID" value="PSS24058"/>
    <property type="gene ID" value="CEY00_Acc08937"/>
</dbReference>
<keyword evidence="1" id="KW-0472">Membrane</keyword>
<reference evidence="3" key="2">
    <citation type="journal article" date="2018" name="BMC Genomics">
        <title>A manually annotated Actinidia chinensis var. chinensis (kiwifruit) genome highlights the challenges associated with draft genomes and gene prediction in plants.</title>
        <authorList>
            <person name="Pilkington S.M."/>
            <person name="Crowhurst R."/>
            <person name="Hilario E."/>
            <person name="Nardozza S."/>
            <person name="Fraser L."/>
            <person name="Peng Y."/>
            <person name="Gunaseelan K."/>
            <person name="Simpson R."/>
            <person name="Tahir J."/>
            <person name="Deroles S.C."/>
            <person name="Templeton K."/>
            <person name="Luo Z."/>
            <person name="Davy M."/>
            <person name="Cheng C."/>
            <person name="McNeilage M."/>
            <person name="Scaglione D."/>
            <person name="Liu Y."/>
            <person name="Zhang Q."/>
            <person name="Datson P."/>
            <person name="De Silva N."/>
            <person name="Gardiner S.E."/>
            <person name="Bassett H."/>
            <person name="Chagne D."/>
            <person name="McCallum J."/>
            <person name="Dzierzon H."/>
            <person name="Deng C."/>
            <person name="Wang Y.Y."/>
            <person name="Barron L."/>
            <person name="Manako K."/>
            <person name="Bowen J."/>
            <person name="Foster T.M."/>
            <person name="Erridge Z.A."/>
            <person name="Tiffin H."/>
            <person name="Waite C.N."/>
            <person name="Davies K.M."/>
            <person name="Grierson E.P."/>
            <person name="Laing W.A."/>
            <person name="Kirk R."/>
            <person name="Chen X."/>
            <person name="Wood M."/>
            <person name="Montefiori M."/>
            <person name="Brummell D.A."/>
            <person name="Schwinn K.E."/>
            <person name="Catanach A."/>
            <person name="Fullerton C."/>
            <person name="Li D."/>
            <person name="Meiyalaghan S."/>
            <person name="Nieuwenhuizen N."/>
            <person name="Read N."/>
            <person name="Prakash R."/>
            <person name="Hunter D."/>
            <person name="Zhang H."/>
            <person name="McKenzie M."/>
            <person name="Knabel M."/>
            <person name="Harris A."/>
            <person name="Allan A.C."/>
            <person name="Gleave A."/>
            <person name="Chen A."/>
            <person name="Janssen B.J."/>
            <person name="Plunkett B."/>
            <person name="Ampomah-Dwamena C."/>
            <person name="Voogd C."/>
            <person name="Leif D."/>
            <person name="Lafferty D."/>
            <person name="Souleyre E.J.F."/>
            <person name="Varkonyi-Gasic E."/>
            <person name="Gambi F."/>
            <person name="Hanley J."/>
            <person name="Yao J.L."/>
            <person name="Cheung J."/>
            <person name="David K.M."/>
            <person name="Warren B."/>
            <person name="Marsh K."/>
            <person name="Snowden K.C."/>
            <person name="Lin-Wang K."/>
            <person name="Brian L."/>
            <person name="Martinez-Sanchez M."/>
            <person name="Wang M."/>
            <person name="Ileperuma N."/>
            <person name="Macnee N."/>
            <person name="Campin R."/>
            <person name="McAtee P."/>
            <person name="Drummond R.S.M."/>
            <person name="Espley R.V."/>
            <person name="Ireland H.S."/>
            <person name="Wu R."/>
            <person name="Atkinson R.G."/>
            <person name="Karunairetnam S."/>
            <person name="Bulley S."/>
            <person name="Chunkath S."/>
            <person name="Hanley Z."/>
            <person name="Storey R."/>
            <person name="Thrimawithana A.H."/>
            <person name="Thomson S."/>
            <person name="David C."/>
            <person name="Testolin R."/>
            <person name="Huang H."/>
            <person name="Hellens R.P."/>
            <person name="Schaffer R.J."/>
        </authorList>
    </citation>
    <scope>NUCLEOTIDE SEQUENCE [LARGE SCALE GENOMIC DNA]</scope>
    <source>
        <strain evidence="3">cv. Red5</strain>
    </source>
</reference>
<dbReference type="GO" id="GO:0016020">
    <property type="term" value="C:membrane"/>
    <property type="evidence" value="ECO:0007669"/>
    <property type="project" value="TreeGrafter"/>
</dbReference>
<feature type="transmembrane region" description="Helical" evidence="1">
    <location>
        <begin position="279"/>
        <end position="303"/>
    </location>
</feature>
<dbReference type="InterPro" id="IPR040283">
    <property type="entry name" value="DDB_G0292058-like"/>
</dbReference>
<feature type="transmembrane region" description="Helical" evidence="1">
    <location>
        <begin position="139"/>
        <end position="162"/>
    </location>
</feature>
<reference evidence="2 3" key="1">
    <citation type="submission" date="2017-07" db="EMBL/GenBank/DDBJ databases">
        <title>An improved, manually edited Actinidia chinensis var. chinensis (kiwifruit) genome highlights the challenges associated with draft genomes and gene prediction in plants.</title>
        <authorList>
            <person name="Pilkington S."/>
            <person name="Crowhurst R."/>
            <person name="Hilario E."/>
            <person name="Nardozza S."/>
            <person name="Fraser L."/>
            <person name="Peng Y."/>
            <person name="Gunaseelan K."/>
            <person name="Simpson R."/>
            <person name="Tahir J."/>
            <person name="Deroles S."/>
            <person name="Templeton K."/>
            <person name="Luo Z."/>
            <person name="Davy M."/>
            <person name="Cheng C."/>
            <person name="Mcneilage M."/>
            <person name="Scaglione D."/>
            <person name="Liu Y."/>
            <person name="Zhang Q."/>
            <person name="Datson P."/>
            <person name="De Silva N."/>
            <person name="Gardiner S."/>
            <person name="Bassett H."/>
            <person name="Chagne D."/>
            <person name="Mccallum J."/>
            <person name="Dzierzon H."/>
            <person name="Deng C."/>
            <person name="Wang Y.-Y."/>
            <person name="Barron N."/>
            <person name="Manako K."/>
            <person name="Bowen J."/>
            <person name="Foster T."/>
            <person name="Erridge Z."/>
            <person name="Tiffin H."/>
            <person name="Waite C."/>
            <person name="Davies K."/>
            <person name="Grierson E."/>
            <person name="Laing W."/>
            <person name="Kirk R."/>
            <person name="Chen X."/>
            <person name="Wood M."/>
            <person name="Montefiori M."/>
            <person name="Brummell D."/>
            <person name="Schwinn K."/>
            <person name="Catanach A."/>
            <person name="Fullerton C."/>
            <person name="Li D."/>
            <person name="Meiyalaghan S."/>
            <person name="Nieuwenhuizen N."/>
            <person name="Read N."/>
            <person name="Prakash R."/>
            <person name="Hunter D."/>
            <person name="Zhang H."/>
            <person name="Mckenzie M."/>
            <person name="Knabel M."/>
            <person name="Harris A."/>
            <person name="Allan A."/>
            <person name="Chen A."/>
            <person name="Janssen B."/>
            <person name="Plunkett B."/>
            <person name="Dwamena C."/>
            <person name="Voogd C."/>
            <person name="Leif D."/>
            <person name="Lafferty D."/>
            <person name="Souleyre E."/>
            <person name="Varkonyi-Gasic E."/>
            <person name="Gambi F."/>
            <person name="Hanley J."/>
            <person name="Yao J.-L."/>
            <person name="Cheung J."/>
            <person name="David K."/>
            <person name="Warren B."/>
            <person name="Marsh K."/>
            <person name="Snowden K."/>
            <person name="Lin-Wang K."/>
            <person name="Brian L."/>
            <person name="Martinez-Sanchez M."/>
            <person name="Wang M."/>
            <person name="Ileperuma N."/>
            <person name="Macnee N."/>
            <person name="Campin R."/>
            <person name="Mcatee P."/>
            <person name="Drummond R."/>
            <person name="Espley R."/>
            <person name="Ireland H."/>
            <person name="Wu R."/>
            <person name="Atkinson R."/>
            <person name="Karunairetnam S."/>
            <person name="Bulley S."/>
            <person name="Chunkath S."/>
            <person name="Hanley Z."/>
            <person name="Storey R."/>
            <person name="Thrimawithana A."/>
            <person name="Thomson S."/>
            <person name="David C."/>
            <person name="Testolin R."/>
        </authorList>
    </citation>
    <scope>NUCLEOTIDE SEQUENCE [LARGE SCALE GENOMIC DNA]</scope>
    <source>
        <strain evidence="3">cv. Red5</strain>
        <tissue evidence="2">Young leaf</tissue>
    </source>
</reference>